<comment type="caution">
    <text evidence="2">The sequence shown here is derived from an EMBL/GenBank/DDBJ whole genome shotgun (WGS) entry which is preliminary data.</text>
</comment>
<proteinExistence type="predicted"/>
<reference evidence="2 3" key="1">
    <citation type="submission" date="2018-08" db="EMBL/GenBank/DDBJ databases">
        <title>Paraburkholderia sp. DHOM06 isolated from forest soil.</title>
        <authorList>
            <person name="Gao Z.-H."/>
            <person name="Qiu L.-H."/>
        </authorList>
    </citation>
    <scope>NUCLEOTIDE SEQUENCE [LARGE SCALE GENOMIC DNA]</scope>
    <source>
        <strain evidence="2 3">DHOM06</strain>
    </source>
</reference>
<gene>
    <name evidence="2" type="ORF">DWV00_16865</name>
</gene>
<dbReference type="AlphaFoldDB" id="A0A3D8JY35"/>
<accession>A0A3D8JY35</accession>
<organism evidence="2 3">
    <name type="scientific">Trinickia dinghuensis</name>
    <dbReference type="NCBI Taxonomy" id="2291023"/>
    <lineage>
        <taxon>Bacteria</taxon>
        <taxon>Pseudomonadati</taxon>
        <taxon>Pseudomonadota</taxon>
        <taxon>Betaproteobacteria</taxon>
        <taxon>Burkholderiales</taxon>
        <taxon>Burkholderiaceae</taxon>
        <taxon>Trinickia</taxon>
    </lineage>
</organism>
<dbReference type="EMBL" id="QRGA01000009">
    <property type="protein sequence ID" value="RDU97556.1"/>
    <property type="molecule type" value="Genomic_DNA"/>
</dbReference>
<feature type="region of interest" description="Disordered" evidence="1">
    <location>
        <begin position="279"/>
        <end position="301"/>
    </location>
</feature>
<protein>
    <submittedName>
        <fullName evidence="2">Uncharacterized protein</fullName>
    </submittedName>
</protein>
<name>A0A3D8JY35_9BURK</name>
<evidence type="ECO:0000313" key="2">
    <source>
        <dbReference type="EMBL" id="RDU97556.1"/>
    </source>
</evidence>
<sequence>MADGASIVGDKTNNYVVFDKPNQVVYTFDLKQFGLPRAVPPKVSAPGLPSAPVSGITGNAANGIVYFFGNSVSYLTDVNNPKAKWKALPEAPFKTGIKGMCGDLINGIVIHDGTNIAQIKDVFNNPVWLETNISPRISIAGIAGDGTNGIAVYRNAQSSGKAPTSDDDGKFIPTVYLFSGQLCGTPTPPPEPKIGIEALFGDGLNGYIAMGENQLFSLVKNVWVKLASLNFSFNSATGNPKDGVVALLGSENYVVTTPDCKVLTLAQVLPELKPRSGVQAAAAPTSQPVSSAEAPAETMTA</sequence>
<keyword evidence="3" id="KW-1185">Reference proteome</keyword>
<dbReference type="OrthoDB" id="9824392at2"/>
<evidence type="ECO:0000256" key="1">
    <source>
        <dbReference type="SAM" id="MobiDB-lite"/>
    </source>
</evidence>
<dbReference type="RefSeq" id="WP_115534743.1">
    <property type="nucleotide sequence ID" value="NZ_QRGA01000009.1"/>
</dbReference>
<evidence type="ECO:0000313" key="3">
    <source>
        <dbReference type="Proteomes" id="UP000256838"/>
    </source>
</evidence>
<dbReference type="Proteomes" id="UP000256838">
    <property type="component" value="Unassembled WGS sequence"/>
</dbReference>